<dbReference type="Gene3D" id="3.40.50.720">
    <property type="entry name" value="NAD(P)-binding Rossmann-like Domain"/>
    <property type="match status" value="1"/>
</dbReference>
<comment type="similarity">
    <text evidence="1">Belongs to the short-chain dehydrogenases/reductases (SDR) family.</text>
</comment>
<organism evidence="3 4">
    <name type="scientific">Lithohypha guttulata</name>
    <dbReference type="NCBI Taxonomy" id="1690604"/>
    <lineage>
        <taxon>Eukaryota</taxon>
        <taxon>Fungi</taxon>
        <taxon>Dikarya</taxon>
        <taxon>Ascomycota</taxon>
        <taxon>Pezizomycotina</taxon>
        <taxon>Eurotiomycetes</taxon>
        <taxon>Chaetothyriomycetidae</taxon>
        <taxon>Chaetothyriales</taxon>
        <taxon>Trichomeriaceae</taxon>
        <taxon>Lithohypha</taxon>
    </lineage>
</organism>
<keyword evidence="4" id="KW-1185">Reference proteome</keyword>
<evidence type="ECO:0000256" key="2">
    <source>
        <dbReference type="ARBA" id="ARBA00023002"/>
    </source>
</evidence>
<protein>
    <submittedName>
        <fullName evidence="3">Uncharacterized protein</fullName>
    </submittedName>
</protein>
<evidence type="ECO:0000256" key="1">
    <source>
        <dbReference type="ARBA" id="ARBA00006484"/>
    </source>
</evidence>
<dbReference type="Pfam" id="PF00106">
    <property type="entry name" value="adh_short"/>
    <property type="match status" value="1"/>
</dbReference>
<dbReference type="EMBL" id="JAVRRJ010000009">
    <property type="protein sequence ID" value="KAK5081640.1"/>
    <property type="molecule type" value="Genomic_DNA"/>
</dbReference>
<sequence>MSSSSSPKTLILIGLYPDAQLPPQVAAAFAKAGVTNLALIGPSQSYLEEVKNRLLEQQSGASVVLQEVDITSPESVGIASHNIRAELGAWDILVNFLSPPAVQRTSIRGADEDEWWNVFERNVKSLHHIGRHFFSKMRNGAVLINVLSSNIGGGQTGKNSSESASQLAAVRVVEYLGKENESTGLRVVNVHAATSEQASSNLGSFSNGTIAPEDFLVWCASDEAAFLGGKTVSASAGIGRLLEASRPTKPI</sequence>
<evidence type="ECO:0000313" key="4">
    <source>
        <dbReference type="Proteomes" id="UP001309876"/>
    </source>
</evidence>
<dbReference type="InterPro" id="IPR036291">
    <property type="entry name" value="NAD(P)-bd_dom_sf"/>
</dbReference>
<dbReference type="AlphaFoldDB" id="A0AAN7SU89"/>
<dbReference type="GO" id="GO:0016491">
    <property type="term" value="F:oxidoreductase activity"/>
    <property type="evidence" value="ECO:0007669"/>
    <property type="project" value="UniProtKB-KW"/>
</dbReference>
<dbReference type="PANTHER" id="PTHR42901">
    <property type="entry name" value="ALCOHOL DEHYDROGENASE"/>
    <property type="match status" value="1"/>
</dbReference>
<dbReference type="Proteomes" id="UP001309876">
    <property type="component" value="Unassembled WGS sequence"/>
</dbReference>
<name>A0AAN7SU89_9EURO</name>
<reference evidence="3 4" key="1">
    <citation type="submission" date="2023-08" db="EMBL/GenBank/DDBJ databases">
        <title>Black Yeasts Isolated from many extreme environments.</title>
        <authorList>
            <person name="Coleine C."/>
            <person name="Stajich J.E."/>
            <person name="Selbmann L."/>
        </authorList>
    </citation>
    <scope>NUCLEOTIDE SEQUENCE [LARGE SCALE GENOMIC DNA]</scope>
    <source>
        <strain evidence="3 4">CCFEE 5910</strain>
    </source>
</reference>
<gene>
    <name evidence="3" type="ORF">LTR05_007773</name>
</gene>
<dbReference type="PANTHER" id="PTHR42901:SF1">
    <property type="entry name" value="ALCOHOL DEHYDROGENASE"/>
    <property type="match status" value="1"/>
</dbReference>
<proteinExistence type="inferred from homology"/>
<comment type="caution">
    <text evidence="3">The sequence shown here is derived from an EMBL/GenBank/DDBJ whole genome shotgun (WGS) entry which is preliminary data.</text>
</comment>
<dbReference type="InterPro" id="IPR002347">
    <property type="entry name" value="SDR_fam"/>
</dbReference>
<dbReference type="SUPFAM" id="SSF51735">
    <property type="entry name" value="NAD(P)-binding Rossmann-fold domains"/>
    <property type="match status" value="1"/>
</dbReference>
<accession>A0AAN7SU89</accession>
<evidence type="ECO:0000313" key="3">
    <source>
        <dbReference type="EMBL" id="KAK5081640.1"/>
    </source>
</evidence>
<keyword evidence="2" id="KW-0560">Oxidoreductase</keyword>